<dbReference type="HOGENOM" id="CLU_100968_0_0_10"/>
<protein>
    <recommendedName>
        <fullName evidence="4">Outer membrane protein beta-barrel domain-containing protein</fullName>
    </recommendedName>
</protein>
<evidence type="ECO:0000313" key="3">
    <source>
        <dbReference type="Proteomes" id="UP000027442"/>
    </source>
</evidence>
<name>A0A069QPQ0_HOYLO</name>
<dbReference type="RefSeq" id="WP_018967824.1">
    <property type="nucleotide sequence ID" value="NZ_KB899217.1"/>
</dbReference>
<evidence type="ECO:0008006" key="4">
    <source>
        <dbReference type="Google" id="ProtNLM"/>
    </source>
</evidence>
<reference evidence="2 3" key="1">
    <citation type="submission" date="2013-08" db="EMBL/GenBank/DDBJ databases">
        <authorList>
            <person name="Weinstock G."/>
            <person name="Sodergren E."/>
            <person name="Wylie T."/>
            <person name="Fulton L."/>
            <person name="Fulton R."/>
            <person name="Fronick C."/>
            <person name="O'Laughlin M."/>
            <person name="Godfrey J."/>
            <person name="Miner T."/>
            <person name="Herter B."/>
            <person name="Appelbaum E."/>
            <person name="Cordes M."/>
            <person name="Lek S."/>
            <person name="Wollam A."/>
            <person name="Pepin K.H."/>
            <person name="Palsikar V.B."/>
            <person name="Mitreva M."/>
            <person name="Wilson R.K."/>
        </authorList>
    </citation>
    <scope>NUCLEOTIDE SEQUENCE [LARGE SCALE GENOMIC DNA]</scope>
    <source>
        <strain evidence="2 3">ATCC 15930</strain>
    </source>
</reference>
<dbReference type="EMBL" id="JNGW01000090">
    <property type="protein sequence ID" value="KDR51826.1"/>
    <property type="molecule type" value="Genomic_DNA"/>
</dbReference>
<accession>A0A069QPQ0</accession>
<comment type="caution">
    <text evidence="2">The sequence shown here is derived from an EMBL/GenBank/DDBJ whole genome shotgun (WGS) entry which is preliminary data.</text>
</comment>
<proteinExistence type="predicted"/>
<dbReference type="PATRIC" id="fig|1122985.7.peg.2185"/>
<evidence type="ECO:0000256" key="1">
    <source>
        <dbReference type="SAM" id="SignalP"/>
    </source>
</evidence>
<keyword evidence="3" id="KW-1185">Reference proteome</keyword>
<sequence length="247" mass="27484">MKKILLFLVLMLGASTTTFAQATKDAVYLKNGSVIYGQVVDVRPEKQVKIKTADGNLLVYEMNDVERIEKVEAETKENKPERKSSFRTRKIAKGFKGFVEDSYSFGTDGIYYWRGGLNVSLGYQISPYLFVGGGVGTEYYGEPEVFTFPLFADVRVNFINGPVTPFFGTKAGHTVNSHFAGFYFNPMVGCRVGLTNKLALHAAIGYALQNADDDYNVPNDVYYYGAKKYSKGVSSISAIKIQFGFEF</sequence>
<dbReference type="AlphaFoldDB" id="A0A069QPQ0"/>
<organism evidence="2 3">
    <name type="scientific">Hoylesella loescheii DSM 19665 = JCM 12249 = ATCC 15930</name>
    <dbReference type="NCBI Taxonomy" id="1122985"/>
    <lineage>
        <taxon>Bacteria</taxon>
        <taxon>Pseudomonadati</taxon>
        <taxon>Bacteroidota</taxon>
        <taxon>Bacteroidia</taxon>
        <taxon>Bacteroidales</taxon>
        <taxon>Prevotellaceae</taxon>
        <taxon>Hoylesella</taxon>
    </lineage>
</organism>
<keyword evidence="1" id="KW-0732">Signal</keyword>
<feature type="chain" id="PRO_5001668297" description="Outer membrane protein beta-barrel domain-containing protein" evidence="1">
    <location>
        <begin position="21"/>
        <end position="247"/>
    </location>
</feature>
<dbReference type="Proteomes" id="UP000027442">
    <property type="component" value="Unassembled WGS sequence"/>
</dbReference>
<evidence type="ECO:0000313" key="2">
    <source>
        <dbReference type="EMBL" id="KDR51826.1"/>
    </source>
</evidence>
<dbReference type="eggNOG" id="COG2067">
    <property type="taxonomic scope" value="Bacteria"/>
</dbReference>
<feature type="signal peptide" evidence="1">
    <location>
        <begin position="1"/>
        <end position="20"/>
    </location>
</feature>
<gene>
    <name evidence="2" type="ORF">HMPREF1991_02106</name>
</gene>